<keyword evidence="4" id="KW-1185">Reference proteome</keyword>
<reference evidence="3" key="1">
    <citation type="journal article" date="2014" name="Int. J. Syst. Evol. Microbiol.">
        <title>Complete genome sequence of Corynebacterium casei LMG S-19264T (=DSM 44701T), isolated from a smear-ripened cheese.</title>
        <authorList>
            <consortium name="US DOE Joint Genome Institute (JGI-PGF)"/>
            <person name="Walter F."/>
            <person name="Albersmeier A."/>
            <person name="Kalinowski J."/>
            <person name="Ruckert C."/>
        </authorList>
    </citation>
    <scope>NUCLEOTIDE SEQUENCE</scope>
    <source>
        <strain evidence="3">CGMCC 4.7138</strain>
    </source>
</reference>
<dbReference type="Pfam" id="PF07811">
    <property type="entry name" value="TadE"/>
    <property type="match status" value="1"/>
</dbReference>
<feature type="domain" description="TadE-like" evidence="2">
    <location>
        <begin position="27"/>
        <end position="69"/>
    </location>
</feature>
<keyword evidence="1" id="KW-1133">Transmembrane helix</keyword>
<keyword evidence="1" id="KW-0472">Membrane</keyword>
<evidence type="ECO:0000313" key="3">
    <source>
        <dbReference type="EMBL" id="GGN99045.1"/>
    </source>
</evidence>
<comment type="caution">
    <text evidence="3">The sequence shown here is derived from an EMBL/GenBank/DDBJ whole genome shotgun (WGS) entry which is preliminary data.</text>
</comment>
<evidence type="ECO:0000256" key="1">
    <source>
        <dbReference type="SAM" id="Phobius"/>
    </source>
</evidence>
<sequence length="161" mass="16780">MRPARRRVHRAELEDVRVGPRATAERGSMTVELAVLAPALVLVLVAMVAAGRIVIAHGSVEAAARDAARQASISRDPSSARIAALTSARAALAREGLECAPTVSVDTEGFSAPLGRQATVSATVTCEVQLSDLALPGIPGSKVLTSRFTSSLDPFRARGDR</sequence>
<dbReference type="AlphaFoldDB" id="A0A8H9GZV6"/>
<proteinExistence type="predicted"/>
<evidence type="ECO:0000259" key="2">
    <source>
        <dbReference type="Pfam" id="PF07811"/>
    </source>
</evidence>
<evidence type="ECO:0000313" key="4">
    <source>
        <dbReference type="Proteomes" id="UP000653480"/>
    </source>
</evidence>
<reference evidence="3" key="2">
    <citation type="submission" date="2020-09" db="EMBL/GenBank/DDBJ databases">
        <authorList>
            <person name="Sun Q."/>
            <person name="Zhou Y."/>
        </authorList>
    </citation>
    <scope>NUCLEOTIDE SEQUENCE</scope>
    <source>
        <strain evidence="3">CGMCC 4.7138</strain>
    </source>
</reference>
<feature type="transmembrane region" description="Helical" evidence="1">
    <location>
        <begin position="33"/>
        <end position="55"/>
    </location>
</feature>
<name>A0A8H9GZV6_9ACTN</name>
<organism evidence="3 4">
    <name type="scientific">Microbispora bryophytorum</name>
    <dbReference type="NCBI Taxonomy" id="1460882"/>
    <lineage>
        <taxon>Bacteria</taxon>
        <taxon>Bacillati</taxon>
        <taxon>Actinomycetota</taxon>
        <taxon>Actinomycetes</taxon>
        <taxon>Streptosporangiales</taxon>
        <taxon>Streptosporangiaceae</taxon>
        <taxon>Microbispora</taxon>
    </lineage>
</organism>
<accession>A0A8H9GZV6</accession>
<dbReference type="Proteomes" id="UP000653480">
    <property type="component" value="Unassembled WGS sequence"/>
</dbReference>
<protein>
    <submittedName>
        <fullName evidence="3">Membrane protein</fullName>
    </submittedName>
</protein>
<keyword evidence="1" id="KW-0812">Transmembrane</keyword>
<gene>
    <name evidence="3" type="ORF">GCM10011574_04250</name>
</gene>
<dbReference type="InterPro" id="IPR012495">
    <property type="entry name" value="TadE-like_dom"/>
</dbReference>
<dbReference type="EMBL" id="BMMN01000001">
    <property type="protein sequence ID" value="GGN99045.1"/>
    <property type="molecule type" value="Genomic_DNA"/>
</dbReference>
<dbReference type="OrthoDB" id="4869119at2"/>